<feature type="transmembrane region" description="Helical" evidence="1">
    <location>
        <begin position="29"/>
        <end position="54"/>
    </location>
</feature>
<dbReference type="AlphaFoldDB" id="A0A396JQ69"/>
<keyword evidence="1" id="KW-0812">Transmembrane</keyword>
<evidence type="ECO:0008006" key="3">
    <source>
        <dbReference type="Google" id="ProtNLM"/>
    </source>
</evidence>
<gene>
    <name evidence="2" type="ORF">MtrunA17_Chr1g0176201</name>
</gene>
<protein>
    <recommendedName>
        <fullName evidence="3">Transmembrane protein</fullName>
    </recommendedName>
</protein>
<dbReference type="EMBL" id="PSQE01000001">
    <property type="protein sequence ID" value="RHN79334.1"/>
    <property type="molecule type" value="Genomic_DNA"/>
</dbReference>
<keyword evidence="1" id="KW-0472">Membrane</keyword>
<organism evidence="2">
    <name type="scientific">Medicago truncatula</name>
    <name type="common">Barrel medic</name>
    <name type="synonym">Medicago tribuloides</name>
    <dbReference type="NCBI Taxonomy" id="3880"/>
    <lineage>
        <taxon>Eukaryota</taxon>
        <taxon>Viridiplantae</taxon>
        <taxon>Streptophyta</taxon>
        <taxon>Embryophyta</taxon>
        <taxon>Tracheophyta</taxon>
        <taxon>Spermatophyta</taxon>
        <taxon>Magnoliopsida</taxon>
        <taxon>eudicotyledons</taxon>
        <taxon>Gunneridae</taxon>
        <taxon>Pentapetalae</taxon>
        <taxon>rosids</taxon>
        <taxon>fabids</taxon>
        <taxon>Fabales</taxon>
        <taxon>Fabaceae</taxon>
        <taxon>Papilionoideae</taxon>
        <taxon>50 kb inversion clade</taxon>
        <taxon>NPAAA clade</taxon>
        <taxon>Hologalegina</taxon>
        <taxon>IRL clade</taxon>
        <taxon>Trifolieae</taxon>
        <taxon>Medicago</taxon>
    </lineage>
</organism>
<dbReference type="Proteomes" id="UP000265566">
    <property type="component" value="Chromosome 1"/>
</dbReference>
<reference evidence="2" key="1">
    <citation type="journal article" date="2018" name="Nat. Plants">
        <title>Whole-genome landscape of Medicago truncatula symbiotic genes.</title>
        <authorList>
            <person name="Pecrix Y."/>
            <person name="Gamas P."/>
            <person name="Carrere S."/>
        </authorList>
    </citation>
    <scope>NUCLEOTIDE SEQUENCE</scope>
    <source>
        <tissue evidence="2">Leaves</tissue>
    </source>
</reference>
<dbReference type="Gramene" id="rna3111">
    <property type="protein sequence ID" value="RHN79334.1"/>
    <property type="gene ID" value="gene3111"/>
</dbReference>
<comment type="caution">
    <text evidence="2">The sequence shown here is derived from an EMBL/GenBank/DDBJ whole genome shotgun (WGS) entry which is preliminary data.</text>
</comment>
<sequence>MIVQLFPFCFSVVINHVCQILLNFEFYDIHVLCLSLSIYLFWVCLNTTTTHAVFRKRSS</sequence>
<name>A0A396JQ69_MEDTR</name>
<evidence type="ECO:0000313" key="2">
    <source>
        <dbReference type="EMBL" id="RHN79334.1"/>
    </source>
</evidence>
<accession>A0A396JQ69</accession>
<proteinExistence type="predicted"/>
<evidence type="ECO:0000256" key="1">
    <source>
        <dbReference type="SAM" id="Phobius"/>
    </source>
</evidence>
<keyword evidence="1" id="KW-1133">Transmembrane helix</keyword>